<protein>
    <submittedName>
        <fullName evidence="2">Uncharacterized protein</fullName>
    </submittedName>
</protein>
<dbReference type="AlphaFoldDB" id="A0AAV9UHN8"/>
<proteinExistence type="predicted"/>
<keyword evidence="1" id="KW-0812">Transmembrane</keyword>
<comment type="caution">
    <text evidence="2">The sequence shown here is derived from an EMBL/GenBank/DDBJ whole genome shotgun (WGS) entry which is preliminary data.</text>
</comment>
<evidence type="ECO:0000313" key="2">
    <source>
        <dbReference type="EMBL" id="KAK6341874.1"/>
    </source>
</evidence>
<reference evidence="2 3" key="1">
    <citation type="submission" date="2019-10" db="EMBL/GenBank/DDBJ databases">
        <authorList>
            <person name="Palmer J.M."/>
        </authorList>
    </citation>
    <scope>NUCLEOTIDE SEQUENCE [LARGE SCALE GENOMIC DNA]</scope>
    <source>
        <strain evidence="2 3">TWF730</strain>
    </source>
</reference>
<feature type="transmembrane region" description="Helical" evidence="1">
    <location>
        <begin position="6"/>
        <end position="27"/>
    </location>
</feature>
<name>A0AAV9UHN8_9PEZI</name>
<dbReference type="EMBL" id="JAVHNS010000010">
    <property type="protein sequence ID" value="KAK6341874.1"/>
    <property type="molecule type" value="Genomic_DNA"/>
</dbReference>
<keyword evidence="1" id="KW-0472">Membrane</keyword>
<sequence>MLPGQAEVTVIFLVAFSFLAGASLLYFKSHFRVRGDSINNSVVSRTMRRHPGTKSVHWGKTTVYSLIRHN</sequence>
<evidence type="ECO:0000313" key="3">
    <source>
        <dbReference type="Proteomes" id="UP001373714"/>
    </source>
</evidence>
<accession>A0AAV9UHN8</accession>
<keyword evidence="1" id="KW-1133">Transmembrane helix</keyword>
<keyword evidence="3" id="KW-1185">Reference proteome</keyword>
<evidence type="ECO:0000256" key="1">
    <source>
        <dbReference type="SAM" id="Phobius"/>
    </source>
</evidence>
<gene>
    <name evidence="2" type="ORF">TWF730_001360</name>
</gene>
<organism evidence="2 3">
    <name type="scientific">Orbilia blumenaviensis</name>
    <dbReference type="NCBI Taxonomy" id="1796055"/>
    <lineage>
        <taxon>Eukaryota</taxon>
        <taxon>Fungi</taxon>
        <taxon>Dikarya</taxon>
        <taxon>Ascomycota</taxon>
        <taxon>Pezizomycotina</taxon>
        <taxon>Orbiliomycetes</taxon>
        <taxon>Orbiliales</taxon>
        <taxon>Orbiliaceae</taxon>
        <taxon>Orbilia</taxon>
    </lineage>
</organism>
<dbReference type="Proteomes" id="UP001373714">
    <property type="component" value="Unassembled WGS sequence"/>
</dbReference>